<keyword evidence="3 8" id="KW-0813">Transport</keyword>
<dbReference type="PROSITE" id="PS51257">
    <property type="entry name" value="PROKAR_LIPOPROTEIN"/>
    <property type="match status" value="1"/>
</dbReference>
<feature type="transmembrane region" description="Helical" evidence="9">
    <location>
        <begin position="168"/>
        <end position="191"/>
    </location>
</feature>
<dbReference type="PRINTS" id="PR00783">
    <property type="entry name" value="MINTRINSICP"/>
</dbReference>
<reference evidence="10 11" key="1">
    <citation type="submission" date="2016-11" db="EMBL/GenBank/DDBJ databases">
        <authorList>
            <person name="Jaros S."/>
            <person name="Januszkiewicz K."/>
            <person name="Wedrychowicz H."/>
        </authorList>
    </citation>
    <scope>NUCLEOTIDE SEQUENCE [LARGE SCALE GENOMIC DNA]</scope>
    <source>
        <strain evidence="10 11">DSM 24787</strain>
    </source>
</reference>
<dbReference type="STRING" id="536979.SAMN04488055_3866"/>
<dbReference type="SUPFAM" id="SSF81338">
    <property type="entry name" value="Aquaporin-like"/>
    <property type="match status" value="1"/>
</dbReference>
<feature type="transmembrane region" description="Helical" evidence="9">
    <location>
        <begin position="9"/>
        <end position="32"/>
    </location>
</feature>
<dbReference type="OrthoDB" id="9807293at2"/>
<evidence type="ECO:0000256" key="1">
    <source>
        <dbReference type="ARBA" id="ARBA00004651"/>
    </source>
</evidence>
<dbReference type="AlphaFoldDB" id="A0A1N6JCT9"/>
<evidence type="ECO:0000256" key="4">
    <source>
        <dbReference type="ARBA" id="ARBA00022475"/>
    </source>
</evidence>
<keyword evidence="7 9" id="KW-0472">Membrane</keyword>
<protein>
    <submittedName>
        <fullName evidence="10">Aquaporin Z</fullName>
    </submittedName>
</protein>
<evidence type="ECO:0000256" key="5">
    <source>
        <dbReference type="ARBA" id="ARBA00022692"/>
    </source>
</evidence>
<proteinExistence type="inferred from homology"/>
<dbReference type="GO" id="GO:0005886">
    <property type="term" value="C:plasma membrane"/>
    <property type="evidence" value="ECO:0007669"/>
    <property type="project" value="UniProtKB-SubCell"/>
</dbReference>
<accession>A0A1N6JCT9</accession>
<dbReference type="InterPro" id="IPR000425">
    <property type="entry name" value="MIP"/>
</dbReference>
<dbReference type="RefSeq" id="WP_074241103.1">
    <property type="nucleotide sequence ID" value="NZ_FSRA01000002.1"/>
</dbReference>
<comment type="similarity">
    <text evidence="2 8">Belongs to the MIP/aquaporin (TC 1.A.8) family.</text>
</comment>
<keyword evidence="11" id="KW-1185">Reference proteome</keyword>
<dbReference type="EMBL" id="FSRA01000002">
    <property type="protein sequence ID" value="SIO42043.1"/>
    <property type="molecule type" value="Genomic_DNA"/>
</dbReference>
<dbReference type="NCBIfam" id="TIGR00861">
    <property type="entry name" value="MIP"/>
    <property type="match status" value="1"/>
</dbReference>
<name>A0A1N6JCT9_9BACT</name>
<evidence type="ECO:0000256" key="7">
    <source>
        <dbReference type="ARBA" id="ARBA00023136"/>
    </source>
</evidence>
<evidence type="ECO:0000313" key="11">
    <source>
        <dbReference type="Proteomes" id="UP000185003"/>
    </source>
</evidence>
<evidence type="ECO:0000256" key="2">
    <source>
        <dbReference type="ARBA" id="ARBA00006175"/>
    </source>
</evidence>
<evidence type="ECO:0000256" key="6">
    <source>
        <dbReference type="ARBA" id="ARBA00022989"/>
    </source>
</evidence>
<comment type="subcellular location">
    <subcellularLocation>
        <location evidence="1">Cell membrane</location>
        <topology evidence="1">Multi-pass membrane protein</topology>
    </subcellularLocation>
</comment>
<evidence type="ECO:0000313" key="10">
    <source>
        <dbReference type="EMBL" id="SIO42043.1"/>
    </source>
</evidence>
<evidence type="ECO:0000256" key="3">
    <source>
        <dbReference type="ARBA" id="ARBA00022448"/>
    </source>
</evidence>
<dbReference type="InterPro" id="IPR022357">
    <property type="entry name" value="MIP_CS"/>
</dbReference>
<feature type="transmembrane region" description="Helical" evidence="9">
    <location>
        <begin position="38"/>
        <end position="66"/>
    </location>
</feature>
<keyword evidence="6 9" id="KW-1133">Transmembrane helix</keyword>
<evidence type="ECO:0000256" key="8">
    <source>
        <dbReference type="RuleBase" id="RU000477"/>
    </source>
</evidence>
<dbReference type="InterPro" id="IPR034294">
    <property type="entry name" value="Aquaporin_transptr"/>
</dbReference>
<dbReference type="Gene3D" id="1.20.1080.10">
    <property type="entry name" value="Glycerol uptake facilitator protein"/>
    <property type="match status" value="1"/>
</dbReference>
<feature type="transmembrane region" description="Helical" evidence="9">
    <location>
        <begin position="137"/>
        <end position="156"/>
    </location>
</feature>
<organism evidence="10 11">
    <name type="scientific">Chitinophaga niabensis</name>
    <dbReference type="NCBI Taxonomy" id="536979"/>
    <lineage>
        <taxon>Bacteria</taxon>
        <taxon>Pseudomonadati</taxon>
        <taxon>Bacteroidota</taxon>
        <taxon>Chitinophagia</taxon>
        <taxon>Chitinophagales</taxon>
        <taxon>Chitinophagaceae</taxon>
        <taxon>Chitinophaga</taxon>
    </lineage>
</organism>
<feature type="transmembrane region" description="Helical" evidence="9">
    <location>
        <begin position="211"/>
        <end position="232"/>
    </location>
</feature>
<evidence type="ECO:0000256" key="9">
    <source>
        <dbReference type="SAM" id="Phobius"/>
    </source>
</evidence>
<sequence length="235" mass="24048">MEIRSSTKYFAEMVGTFSLVLFGCGAAVVSGISTTGPAGIGLLGIAIAFGVSVVVMAYAIGGISGCHINPAITIAMLTAGKIKAGEALGYIVSQFIGATIAAGVLYCIQKGLPGWTPGEWALGSNGWGPGYLAEYNIASAFLAEAVLTFLFLFVIFGTTSKWGNGTMAGLAIGFTLVLIHLVAIPITGTSVNPARSFGPAVFAGGKALEQLWLFIVAPVVGGIAAAIVWRVLEKK</sequence>
<keyword evidence="4" id="KW-1003">Cell membrane</keyword>
<dbReference type="PROSITE" id="PS00221">
    <property type="entry name" value="MIP"/>
    <property type="match status" value="1"/>
</dbReference>
<feature type="transmembrane region" description="Helical" evidence="9">
    <location>
        <begin position="87"/>
        <end position="108"/>
    </location>
</feature>
<dbReference type="PANTHER" id="PTHR19139">
    <property type="entry name" value="AQUAPORIN TRANSPORTER"/>
    <property type="match status" value="1"/>
</dbReference>
<dbReference type="InterPro" id="IPR023271">
    <property type="entry name" value="Aquaporin-like"/>
</dbReference>
<gene>
    <name evidence="10" type="ORF">SAMN04488055_3866</name>
</gene>
<keyword evidence="5 8" id="KW-0812">Transmembrane</keyword>
<dbReference type="PANTHER" id="PTHR19139:SF199">
    <property type="entry name" value="MIP17260P"/>
    <property type="match status" value="1"/>
</dbReference>
<dbReference type="CDD" id="cd00333">
    <property type="entry name" value="MIP"/>
    <property type="match status" value="1"/>
</dbReference>
<dbReference type="Pfam" id="PF00230">
    <property type="entry name" value="MIP"/>
    <property type="match status" value="1"/>
</dbReference>
<dbReference type="GO" id="GO:0015250">
    <property type="term" value="F:water channel activity"/>
    <property type="evidence" value="ECO:0007669"/>
    <property type="project" value="TreeGrafter"/>
</dbReference>
<dbReference type="Proteomes" id="UP000185003">
    <property type="component" value="Unassembled WGS sequence"/>
</dbReference>